<dbReference type="Pfam" id="PF00483">
    <property type="entry name" value="NTP_transferase"/>
    <property type="match status" value="1"/>
</dbReference>
<dbReference type="SUPFAM" id="SSF53448">
    <property type="entry name" value="Nucleotide-diphospho-sugar transferases"/>
    <property type="match status" value="1"/>
</dbReference>
<dbReference type="PANTHER" id="PTHR43197:SF1">
    <property type="entry name" value="UTP--GLUCOSE-1-PHOSPHATE URIDYLYLTRANSFERASE"/>
    <property type="match status" value="1"/>
</dbReference>
<dbReference type="Proteomes" id="UP001156102">
    <property type="component" value="Unassembled WGS sequence"/>
</dbReference>
<reference evidence="7" key="1">
    <citation type="submission" date="2022-07" db="EMBL/GenBank/DDBJ databases">
        <authorList>
            <person name="Li W.-J."/>
            <person name="Deng Q.-Q."/>
        </authorList>
    </citation>
    <scope>NUCLEOTIDE SEQUENCE</scope>
    <source>
        <strain evidence="7">SYSU M60031</strain>
    </source>
</reference>
<gene>
    <name evidence="7" type="ORF">NK662_07285</name>
</gene>
<accession>A0AA41X7Z2</accession>
<dbReference type="PANTHER" id="PTHR43197">
    <property type="entry name" value="UTP--GLUCOSE-1-PHOSPHATE URIDYLYLTRANSFERASE"/>
    <property type="match status" value="1"/>
</dbReference>
<keyword evidence="3" id="KW-0808">Transferase</keyword>
<evidence type="ECO:0000256" key="2">
    <source>
        <dbReference type="ARBA" id="ARBA00012415"/>
    </source>
</evidence>
<proteinExistence type="inferred from homology"/>
<evidence type="ECO:0000256" key="5">
    <source>
        <dbReference type="ARBA" id="ARBA00048128"/>
    </source>
</evidence>
<dbReference type="EC" id="2.7.7.9" evidence="2"/>
<keyword evidence="8" id="KW-1185">Reference proteome</keyword>
<dbReference type="GO" id="GO:0003983">
    <property type="term" value="F:UTP:glucose-1-phosphate uridylyltransferase activity"/>
    <property type="evidence" value="ECO:0007669"/>
    <property type="project" value="UniProtKB-EC"/>
</dbReference>
<comment type="similarity">
    <text evidence="1">Belongs to the UDPGP type 2 family.</text>
</comment>
<dbReference type="Gene3D" id="3.90.550.10">
    <property type="entry name" value="Spore Coat Polysaccharide Biosynthesis Protein SpsA, Chain A"/>
    <property type="match status" value="1"/>
</dbReference>
<keyword evidence="4 7" id="KW-0548">Nucleotidyltransferase</keyword>
<dbReference type="GO" id="GO:0006011">
    <property type="term" value="P:UDP-alpha-D-glucose metabolic process"/>
    <property type="evidence" value="ECO:0007669"/>
    <property type="project" value="InterPro"/>
</dbReference>
<protein>
    <recommendedName>
        <fullName evidence="2">UTP--glucose-1-phosphate uridylyltransferase</fullName>
        <ecNumber evidence="2">2.7.7.9</ecNumber>
    </recommendedName>
</protein>
<evidence type="ECO:0000313" key="7">
    <source>
        <dbReference type="EMBL" id="MCP8968344.1"/>
    </source>
</evidence>
<evidence type="ECO:0000259" key="6">
    <source>
        <dbReference type="Pfam" id="PF00483"/>
    </source>
</evidence>
<name>A0AA41X7Z2_9BACI</name>
<dbReference type="EMBL" id="JANCLT010000003">
    <property type="protein sequence ID" value="MCP8968344.1"/>
    <property type="molecule type" value="Genomic_DNA"/>
</dbReference>
<comment type="catalytic activity">
    <reaction evidence="5">
        <text>alpha-D-glucose 1-phosphate + UTP + H(+) = UDP-alpha-D-glucose + diphosphate</text>
        <dbReference type="Rhea" id="RHEA:19889"/>
        <dbReference type="ChEBI" id="CHEBI:15378"/>
        <dbReference type="ChEBI" id="CHEBI:33019"/>
        <dbReference type="ChEBI" id="CHEBI:46398"/>
        <dbReference type="ChEBI" id="CHEBI:58601"/>
        <dbReference type="ChEBI" id="CHEBI:58885"/>
        <dbReference type="EC" id="2.7.7.9"/>
    </reaction>
</comment>
<dbReference type="InterPro" id="IPR005835">
    <property type="entry name" value="NTP_transferase_dom"/>
</dbReference>
<sequence>MIKKAVIPAAGYGTRSLPITKVLPKELFPIAGRPAIDYVVQEAAEAGIEEILIVLSRYKDMIVDYFDRSLELEVFLQEKGKAHLLPLIEQPKVHIQYVRQPYASGLGDAVRLAQSFAGNDPFAVLLPDQFFVREQGNALQTVIQAYEQRRNSIIGVKAVKEEDLKLYGVIQGTKVTEQLYNITDIIEKPQIHPPSNLAVIGRYVFTPEIFQYLQRVQPGVGNEIQLTDAIKDMMAVHPFQAQILPMDCYDLGKEEEYMALLTYMFKRK</sequence>
<feature type="domain" description="Nucleotidyl transferase" evidence="6">
    <location>
        <begin position="4"/>
        <end position="259"/>
    </location>
</feature>
<dbReference type="InterPro" id="IPR029044">
    <property type="entry name" value="Nucleotide-diphossugar_trans"/>
</dbReference>
<evidence type="ECO:0000256" key="1">
    <source>
        <dbReference type="ARBA" id="ARBA00006890"/>
    </source>
</evidence>
<dbReference type="InterPro" id="IPR005771">
    <property type="entry name" value="GalU_uridylyltTrfase_bac/arc"/>
</dbReference>
<evidence type="ECO:0000313" key="8">
    <source>
        <dbReference type="Proteomes" id="UP001156102"/>
    </source>
</evidence>
<evidence type="ECO:0000256" key="3">
    <source>
        <dbReference type="ARBA" id="ARBA00022679"/>
    </source>
</evidence>
<organism evidence="7 8">
    <name type="scientific">Ectobacillus ponti</name>
    <dbReference type="NCBI Taxonomy" id="2961894"/>
    <lineage>
        <taxon>Bacteria</taxon>
        <taxon>Bacillati</taxon>
        <taxon>Bacillota</taxon>
        <taxon>Bacilli</taxon>
        <taxon>Bacillales</taxon>
        <taxon>Bacillaceae</taxon>
        <taxon>Ectobacillus</taxon>
    </lineage>
</organism>
<evidence type="ECO:0000256" key="4">
    <source>
        <dbReference type="ARBA" id="ARBA00022695"/>
    </source>
</evidence>
<dbReference type="AlphaFoldDB" id="A0AA41X7Z2"/>
<comment type="caution">
    <text evidence="7">The sequence shown here is derived from an EMBL/GenBank/DDBJ whole genome shotgun (WGS) entry which is preliminary data.</text>
</comment>
<dbReference type="RefSeq" id="WP_254758258.1">
    <property type="nucleotide sequence ID" value="NZ_JANCLT010000003.1"/>
</dbReference>